<name>A0ABS8S5L1_DATST</name>
<keyword evidence="3" id="KW-1185">Reference proteome</keyword>
<evidence type="ECO:0000256" key="1">
    <source>
        <dbReference type="SAM" id="MobiDB-lite"/>
    </source>
</evidence>
<proteinExistence type="predicted"/>
<gene>
    <name evidence="2" type="ORF">HAX54_024262</name>
</gene>
<feature type="compositionally biased region" description="Basic and acidic residues" evidence="1">
    <location>
        <begin position="12"/>
        <end position="43"/>
    </location>
</feature>
<evidence type="ECO:0000313" key="3">
    <source>
        <dbReference type="Proteomes" id="UP000823775"/>
    </source>
</evidence>
<dbReference type="Proteomes" id="UP000823775">
    <property type="component" value="Unassembled WGS sequence"/>
</dbReference>
<protein>
    <submittedName>
        <fullName evidence="2">Uncharacterized protein</fullName>
    </submittedName>
</protein>
<feature type="compositionally biased region" description="Basic residues" evidence="1">
    <location>
        <begin position="1"/>
        <end position="11"/>
    </location>
</feature>
<comment type="caution">
    <text evidence="2">The sequence shown here is derived from an EMBL/GenBank/DDBJ whole genome shotgun (WGS) entry which is preliminary data.</text>
</comment>
<feature type="region of interest" description="Disordered" evidence="1">
    <location>
        <begin position="1"/>
        <end position="60"/>
    </location>
</feature>
<reference evidence="2 3" key="1">
    <citation type="journal article" date="2021" name="BMC Genomics">
        <title>Datura genome reveals duplications of psychoactive alkaloid biosynthetic genes and high mutation rate following tissue culture.</title>
        <authorList>
            <person name="Rajewski A."/>
            <person name="Carter-House D."/>
            <person name="Stajich J."/>
            <person name="Litt A."/>
        </authorList>
    </citation>
    <scope>NUCLEOTIDE SEQUENCE [LARGE SCALE GENOMIC DNA]</scope>
    <source>
        <strain evidence="2">AR-01</strain>
    </source>
</reference>
<evidence type="ECO:0000313" key="2">
    <source>
        <dbReference type="EMBL" id="MCD7454298.1"/>
    </source>
</evidence>
<organism evidence="2 3">
    <name type="scientific">Datura stramonium</name>
    <name type="common">Jimsonweed</name>
    <name type="synonym">Common thornapple</name>
    <dbReference type="NCBI Taxonomy" id="4076"/>
    <lineage>
        <taxon>Eukaryota</taxon>
        <taxon>Viridiplantae</taxon>
        <taxon>Streptophyta</taxon>
        <taxon>Embryophyta</taxon>
        <taxon>Tracheophyta</taxon>
        <taxon>Spermatophyta</taxon>
        <taxon>Magnoliopsida</taxon>
        <taxon>eudicotyledons</taxon>
        <taxon>Gunneridae</taxon>
        <taxon>Pentapetalae</taxon>
        <taxon>asterids</taxon>
        <taxon>lamiids</taxon>
        <taxon>Solanales</taxon>
        <taxon>Solanaceae</taxon>
        <taxon>Solanoideae</taxon>
        <taxon>Datureae</taxon>
        <taxon>Datura</taxon>
    </lineage>
</organism>
<feature type="non-terminal residue" evidence="2">
    <location>
        <position position="60"/>
    </location>
</feature>
<dbReference type="EMBL" id="JACEIK010000296">
    <property type="protein sequence ID" value="MCD7454298.1"/>
    <property type="molecule type" value="Genomic_DNA"/>
</dbReference>
<sequence length="60" mass="6797">MNKIGRRKIGHPLRDTGKTPVVRREASPYRKREAEDGYEKGEAGVRPAKHLWHSVGSRSS</sequence>
<accession>A0ABS8S5L1</accession>